<keyword evidence="3" id="KW-1185">Reference proteome</keyword>
<keyword evidence="1" id="KW-1133">Transmembrane helix</keyword>
<evidence type="ECO:0000313" key="2">
    <source>
        <dbReference type="EMBL" id="KAI6654159.1"/>
    </source>
</evidence>
<proteinExistence type="predicted"/>
<comment type="caution">
    <text evidence="2">The sequence shown here is derived from an EMBL/GenBank/DDBJ whole genome shotgun (WGS) entry which is preliminary data.</text>
</comment>
<dbReference type="GO" id="GO:0106300">
    <property type="term" value="P:protein-DNA covalent cross-linking repair"/>
    <property type="evidence" value="ECO:0007669"/>
    <property type="project" value="TreeGrafter"/>
</dbReference>
<dbReference type="SUPFAM" id="SSF55136">
    <property type="entry name" value="Probable bacterial effector-binding domain"/>
    <property type="match status" value="1"/>
</dbReference>
<organism evidence="2 3">
    <name type="scientific">Oopsacas minuta</name>
    <dbReference type="NCBI Taxonomy" id="111878"/>
    <lineage>
        <taxon>Eukaryota</taxon>
        <taxon>Metazoa</taxon>
        <taxon>Porifera</taxon>
        <taxon>Hexactinellida</taxon>
        <taxon>Hexasterophora</taxon>
        <taxon>Lyssacinosida</taxon>
        <taxon>Leucopsacidae</taxon>
        <taxon>Oopsacas</taxon>
    </lineage>
</organism>
<dbReference type="GO" id="GO:0005789">
    <property type="term" value="C:endoplasmic reticulum membrane"/>
    <property type="evidence" value="ECO:0007669"/>
    <property type="project" value="TreeGrafter"/>
</dbReference>
<keyword evidence="1" id="KW-0812">Transmembrane</keyword>
<dbReference type="GO" id="GO:0061709">
    <property type="term" value="P:reticulophagy"/>
    <property type="evidence" value="ECO:0007669"/>
    <property type="project" value="TreeGrafter"/>
</dbReference>
<gene>
    <name evidence="2" type="ORF">LOD99_3004</name>
</gene>
<dbReference type="InterPro" id="IPR011256">
    <property type="entry name" value="Reg_factor_effector_dom_sf"/>
</dbReference>
<dbReference type="GO" id="GO:0005634">
    <property type="term" value="C:nucleus"/>
    <property type="evidence" value="ECO:0007669"/>
    <property type="project" value="TreeGrafter"/>
</dbReference>
<dbReference type="EMBL" id="JAKMXF010000233">
    <property type="protein sequence ID" value="KAI6654159.1"/>
    <property type="molecule type" value="Genomic_DNA"/>
</dbReference>
<dbReference type="Gene3D" id="3.20.80.10">
    <property type="entry name" value="Regulatory factor, effector binding domain"/>
    <property type="match status" value="1"/>
</dbReference>
<evidence type="ECO:0000313" key="3">
    <source>
        <dbReference type="Proteomes" id="UP001165289"/>
    </source>
</evidence>
<dbReference type="Proteomes" id="UP001165289">
    <property type="component" value="Unassembled WGS sequence"/>
</dbReference>
<reference evidence="2 3" key="1">
    <citation type="journal article" date="2023" name="BMC Biol.">
        <title>The compact genome of the sponge Oopsacas minuta (Hexactinellida) is lacking key metazoan core genes.</title>
        <authorList>
            <person name="Santini S."/>
            <person name="Schenkelaars Q."/>
            <person name="Jourda C."/>
            <person name="Duchesne M."/>
            <person name="Belahbib H."/>
            <person name="Rocher C."/>
            <person name="Selva M."/>
            <person name="Riesgo A."/>
            <person name="Vervoort M."/>
            <person name="Leys S.P."/>
            <person name="Kodjabachian L."/>
            <person name="Le Bivic A."/>
            <person name="Borchiellini C."/>
            <person name="Claverie J.M."/>
            <person name="Renard E."/>
        </authorList>
    </citation>
    <scope>NUCLEOTIDE SEQUENCE [LARGE SCALE GENOMIC DNA]</scope>
    <source>
        <strain evidence="2">SPO-2</strain>
    </source>
</reference>
<dbReference type="AlphaFoldDB" id="A0AAV7K0B8"/>
<dbReference type="PANTHER" id="PTHR15949:SF3">
    <property type="entry name" value="TESTIS-EXPRESSED PROTEIN 264"/>
    <property type="match status" value="1"/>
</dbReference>
<protein>
    <submittedName>
        <fullName evidence="2">Uncharacterized protein</fullName>
    </submittedName>
</protein>
<name>A0AAV7K0B8_9METZ</name>
<feature type="transmembrane region" description="Helical" evidence="1">
    <location>
        <begin position="12"/>
        <end position="29"/>
    </location>
</feature>
<dbReference type="GO" id="GO:0000421">
    <property type="term" value="C:autophagosome membrane"/>
    <property type="evidence" value="ECO:0007669"/>
    <property type="project" value="TreeGrafter"/>
</dbReference>
<keyword evidence="1" id="KW-0472">Membrane</keyword>
<accession>A0AAV7K0B8</accession>
<evidence type="ECO:0000256" key="1">
    <source>
        <dbReference type="SAM" id="Phobius"/>
    </source>
</evidence>
<dbReference type="PANTHER" id="PTHR15949">
    <property type="entry name" value="TESTIS-EXPRESSED PROTEIN 264"/>
    <property type="match status" value="1"/>
</dbReference>
<dbReference type="GO" id="GO:0005657">
    <property type="term" value="C:replication fork"/>
    <property type="evidence" value="ECO:0007669"/>
    <property type="project" value="TreeGrafter"/>
</dbReference>
<sequence length="206" mass="23707">MDILGYEVRLLYIILGAILLAFLAFLSYLSRSGLFYTVTLRFSCPTPDVMPQKVAYIMAKGSYKHAGLLVRQTMDLMKDGKVFALYYDDPEKVPQSELQYLVGCMLPTQSEVLADHMDNSGYTIHTFPPCSNALITEYPNYTGISLFLANWRIFPEINRMMAKRKHEEFPVIEVYTSTYIKYIVPVDNMAKFYVPGVKRRLKTHVE</sequence>